<evidence type="ECO:0000313" key="2">
    <source>
        <dbReference type="Proteomes" id="UP000265643"/>
    </source>
</evidence>
<dbReference type="AlphaFoldDB" id="A0A391P2V5"/>
<name>A0A391P2V5_9FIRM</name>
<organism evidence="1 2">
    <name type="scientific">Mediterraneibacter butyricigenes</name>
    <dbReference type="NCBI Taxonomy" id="2316025"/>
    <lineage>
        <taxon>Bacteria</taxon>
        <taxon>Bacillati</taxon>
        <taxon>Bacillota</taxon>
        <taxon>Clostridia</taxon>
        <taxon>Lachnospirales</taxon>
        <taxon>Lachnospiraceae</taxon>
        <taxon>Mediterraneibacter</taxon>
    </lineage>
</organism>
<comment type="caution">
    <text evidence="1">The sequence shown here is derived from an EMBL/GenBank/DDBJ whole genome shotgun (WGS) entry which is preliminary data.</text>
</comment>
<dbReference type="RefSeq" id="WP_119298733.1">
    <property type="nucleotide sequence ID" value="NZ_BHGK01000001.1"/>
</dbReference>
<accession>A0A391P2V5</accession>
<gene>
    <name evidence="1" type="ORF">KGMB01110_25170</name>
</gene>
<proteinExistence type="predicted"/>
<reference evidence="2" key="1">
    <citation type="submission" date="2018-09" db="EMBL/GenBank/DDBJ databases">
        <title>Draft Genome Sequence of Mediterraneibacter sp. KCTC 15684.</title>
        <authorList>
            <person name="Kim J.S."/>
            <person name="Han K.I."/>
            <person name="Suh M.K."/>
            <person name="Lee K.C."/>
            <person name="Eom M.K."/>
            <person name="Lee J.H."/>
            <person name="Park S.H."/>
            <person name="Kang S.W."/>
            <person name="Park J.E."/>
            <person name="Oh B.S."/>
            <person name="Yu S.Y."/>
            <person name="Choi S.H."/>
            <person name="Lee D.H."/>
            <person name="Yoon H."/>
            <person name="Kim B."/>
            <person name="Yang S.J."/>
            <person name="Lee J.S."/>
        </authorList>
    </citation>
    <scope>NUCLEOTIDE SEQUENCE [LARGE SCALE GENOMIC DNA]</scope>
    <source>
        <strain evidence="2">KCTC 15684</strain>
    </source>
</reference>
<evidence type="ECO:0000313" key="1">
    <source>
        <dbReference type="EMBL" id="GCA68081.1"/>
    </source>
</evidence>
<sequence length="139" mass="15996">MMKHEFEERVGVEISDREYELIETVYTWHPAISEAGGKDQIATLYKTGGMPLIKSMLEAANIMMDLDKERRQAMRRLEKINSRIKVVAGGDLTEEQCRRDAVGMFDKSNSPEEWGYARMFLATKYGEELASKIIEEVEK</sequence>
<dbReference type="Proteomes" id="UP000265643">
    <property type="component" value="Unassembled WGS sequence"/>
</dbReference>
<keyword evidence="2" id="KW-1185">Reference proteome</keyword>
<protein>
    <submittedName>
        <fullName evidence="1">Uncharacterized protein</fullName>
    </submittedName>
</protein>
<dbReference type="EMBL" id="BHGK01000001">
    <property type="protein sequence ID" value="GCA68081.1"/>
    <property type="molecule type" value="Genomic_DNA"/>
</dbReference>